<evidence type="ECO:0000313" key="1">
    <source>
        <dbReference type="EMBL" id="QSB15897.1"/>
    </source>
</evidence>
<dbReference type="PANTHER" id="PTHR43881">
    <property type="entry name" value="GAMMA-GLUTAMYLTRANSPEPTIDASE (AFU_ORTHOLOGUE AFUA_4G13580)"/>
    <property type="match status" value="1"/>
</dbReference>
<dbReference type="PRINTS" id="PR01210">
    <property type="entry name" value="GGTRANSPTASE"/>
</dbReference>
<dbReference type="RefSeq" id="WP_239678089.1">
    <property type="nucleotide sequence ID" value="NZ_CP070499.1"/>
</dbReference>
<protein>
    <submittedName>
        <fullName evidence="1">Gamma-glutamyltransferase</fullName>
    </submittedName>
</protein>
<dbReference type="KEGG" id="nhy:JQS43_06070"/>
<proteinExistence type="predicted"/>
<sequence length="503" mass="50009">MTAPSTPAGIAFAAPHPSALAAATEVVTDGGGVIDAAVAAAAALTVAYPHQCSLGGDLVALIRTPAGRVQAVLSIGAAAAATDVAALRAAGDRMPAGGPQTVTVPGVVAGWAALAGLGAKLSLARLLGPASELARTGVPVSAGLARAAIARRAVLQADPGLAALLLADSGVPVPPGTVLRQPALARTLATVGDDWRSFYQGEVADQLAAGVQGLGGPLRVADLQAHRAELTEPLQLTTGATTWSVAPPPSQGAALLAMLDAHADPLTTAHRAEQRRDALLGDPRCGPIDLAGLLLHRDAPAPPAPVGPKPAGDTAAITVVGGDGTVVTLIQSVFQSFGAGILEPTTGVVLHNRGSAFSLDPTHPGRLRPGARPPHSLCPAVATAPGQLVALGAQGGRAQPWILAQVAAALTTGDPAGLLAQPRWVIGGRELGRPEPSLVLEPDVPGADALRATAARLGRAVTQWPARHDDAGHVQLARLTPAGLDAATDPRADGAAAVLPVPA</sequence>
<dbReference type="InterPro" id="IPR043137">
    <property type="entry name" value="GGT_ssub_C"/>
</dbReference>
<dbReference type="Pfam" id="PF01019">
    <property type="entry name" value="G_glu_transpept"/>
    <property type="match status" value="1"/>
</dbReference>
<dbReference type="PANTHER" id="PTHR43881:SF5">
    <property type="entry name" value="GAMMA-GLUTAMYLTRANSPEPTIDASE"/>
    <property type="match status" value="1"/>
</dbReference>
<evidence type="ECO:0000313" key="2">
    <source>
        <dbReference type="Proteomes" id="UP000662857"/>
    </source>
</evidence>
<dbReference type="EMBL" id="CP070499">
    <property type="protein sequence ID" value="QSB15897.1"/>
    <property type="molecule type" value="Genomic_DNA"/>
</dbReference>
<gene>
    <name evidence="1" type="ORF">JQS43_06070</name>
</gene>
<dbReference type="InterPro" id="IPR052896">
    <property type="entry name" value="GGT-like_enzyme"/>
</dbReference>
<organism evidence="1 2">
    <name type="scientific">Natronosporangium hydrolyticum</name>
    <dbReference type="NCBI Taxonomy" id="2811111"/>
    <lineage>
        <taxon>Bacteria</taxon>
        <taxon>Bacillati</taxon>
        <taxon>Actinomycetota</taxon>
        <taxon>Actinomycetes</taxon>
        <taxon>Micromonosporales</taxon>
        <taxon>Micromonosporaceae</taxon>
        <taxon>Natronosporangium</taxon>
    </lineage>
</organism>
<name>A0A895YDP5_9ACTN</name>
<reference evidence="1" key="1">
    <citation type="submission" date="2021-02" db="EMBL/GenBank/DDBJ databases">
        <title>Natrosporangium hydrolyticum gen. nov., sp. nov, a haloalkaliphilic actinobacterium from a soda solonchak soil.</title>
        <authorList>
            <person name="Sorokin D.Y."/>
            <person name="Khijniak T.V."/>
            <person name="Zakharycheva A.P."/>
            <person name="Boueva O.V."/>
            <person name="Ariskina E.V."/>
            <person name="Hahnke R.L."/>
            <person name="Bunk B."/>
            <person name="Sproer C."/>
            <person name="Schumann P."/>
            <person name="Evtushenko L.I."/>
            <person name="Kublanov I.V."/>
        </authorList>
    </citation>
    <scope>NUCLEOTIDE SEQUENCE</scope>
    <source>
        <strain evidence="1">DSM 106523</strain>
    </source>
</reference>
<dbReference type="Gene3D" id="3.60.20.40">
    <property type="match status" value="1"/>
</dbReference>
<keyword evidence="2" id="KW-1185">Reference proteome</keyword>
<accession>A0A895YDP5</accession>
<dbReference type="AlphaFoldDB" id="A0A895YDP5"/>
<dbReference type="InterPro" id="IPR029055">
    <property type="entry name" value="Ntn_hydrolases_N"/>
</dbReference>
<dbReference type="SUPFAM" id="SSF56235">
    <property type="entry name" value="N-terminal nucleophile aminohydrolases (Ntn hydrolases)"/>
    <property type="match status" value="1"/>
</dbReference>
<dbReference type="Proteomes" id="UP000662857">
    <property type="component" value="Chromosome"/>
</dbReference>